<accession>A0A2N3VH40</accession>
<dbReference type="RefSeq" id="WP_101466766.1">
    <property type="nucleotide sequence ID" value="NZ_PJMW01000002.1"/>
</dbReference>
<keyword evidence="2" id="KW-1185">Reference proteome</keyword>
<dbReference type="AlphaFoldDB" id="A0A2N3VH40"/>
<proteinExistence type="predicted"/>
<dbReference type="InterPro" id="IPR056037">
    <property type="entry name" value="DUF7620"/>
</dbReference>
<sequence>MWFRERSKESASTQQARVGAERAEAELVEVQKRRWVVTALASAIDGYIDRNHFGESIEAAMTSRRKAGM</sequence>
<evidence type="ECO:0000313" key="2">
    <source>
        <dbReference type="Proteomes" id="UP000233766"/>
    </source>
</evidence>
<comment type="caution">
    <text evidence="1">The sequence shown here is derived from an EMBL/GenBank/DDBJ whole genome shotgun (WGS) entry which is preliminary data.</text>
</comment>
<evidence type="ECO:0000313" key="1">
    <source>
        <dbReference type="EMBL" id="PKV80923.1"/>
    </source>
</evidence>
<name>A0A2N3VH40_9NOCA</name>
<dbReference type="EMBL" id="PJMW01000002">
    <property type="protein sequence ID" value="PKV80923.1"/>
    <property type="molecule type" value="Genomic_DNA"/>
</dbReference>
<dbReference type="Pfam" id="PF24596">
    <property type="entry name" value="DUF7620"/>
    <property type="match status" value="1"/>
</dbReference>
<reference evidence="1 2" key="1">
    <citation type="submission" date="2017-12" db="EMBL/GenBank/DDBJ databases">
        <title>Sequencing the genomes of 1000 Actinobacteria strains.</title>
        <authorList>
            <person name="Klenk H.-P."/>
        </authorList>
    </citation>
    <scope>NUCLEOTIDE SEQUENCE [LARGE SCALE GENOMIC DNA]</scope>
    <source>
        <strain evidence="1 2">DSM 44489</strain>
    </source>
</reference>
<dbReference type="Proteomes" id="UP000233766">
    <property type="component" value="Unassembled WGS sequence"/>
</dbReference>
<organism evidence="1 2">
    <name type="scientific">Nocardia fluminea</name>
    <dbReference type="NCBI Taxonomy" id="134984"/>
    <lineage>
        <taxon>Bacteria</taxon>
        <taxon>Bacillati</taxon>
        <taxon>Actinomycetota</taxon>
        <taxon>Actinomycetes</taxon>
        <taxon>Mycobacteriales</taxon>
        <taxon>Nocardiaceae</taxon>
        <taxon>Nocardia</taxon>
    </lineage>
</organism>
<gene>
    <name evidence="1" type="ORF">ATK86_5360</name>
</gene>
<protein>
    <submittedName>
        <fullName evidence="1">Uncharacterized protein</fullName>
    </submittedName>
</protein>